<dbReference type="InterPro" id="IPR039426">
    <property type="entry name" value="TonB-dep_rcpt-like"/>
</dbReference>
<evidence type="ECO:0000313" key="6">
    <source>
        <dbReference type="EMBL" id="MDY7259286.1"/>
    </source>
</evidence>
<protein>
    <submittedName>
        <fullName evidence="6">TonB-dependent receptor</fullName>
    </submittedName>
</protein>
<dbReference type="InterPro" id="IPR023996">
    <property type="entry name" value="TonB-dep_OMP_SusC/RagA"/>
</dbReference>
<dbReference type="InterPro" id="IPR012910">
    <property type="entry name" value="Plug_dom"/>
</dbReference>
<keyword evidence="6" id="KW-0675">Receptor</keyword>
<accession>A0ABU5HTL5</accession>
<dbReference type="Pfam" id="PF07715">
    <property type="entry name" value="Plug"/>
    <property type="match status" value="1"/>
</dbReference>
<dbReference type="NCBIfam" id="TIGR04056">
    <property type="entry name" value="OMP_RagA_SusC"/>
    <property type="match status" value="1"/>
</dbReference>
<dbReference type="EMBL" id="JARZAK010000011">
    <property type="protein sequence ID" value="MDY7259286.1"/>
    <property type="molecule type" value="Genomic_DNA"/>
</dbReference>
<dbReference type="Gene3D" id="2.170.130.10">
    <property type="entry name" value="TonB-dependent receptor, plug domain"/>
    <property type="match status" value="1"/>
</dbReference>
<sequence>MKNNLYRRMIYLFYHSKADFVSIRWSFLIVFILFQIPVSASELPLQDIKISIQHKNVALGTVFNDIESKTSYSFLVRNNDVNLKQIVSIDAKNKTVREILAMLFAGTDLKYEVENKRITVYRPIKKAQKSDKRKVTGRIIDETGSPVIGASVQNKKSGMGSITDLDGIFSLDISENSTILSISYLGYENKEIQVKEQSDLGIIKLAPSSLALEEVVVVGYGVQKKESLTGAIYNLKSSDIIKTKSPSLAQVIQGKVSGLRIRQQNGEPGKFSSDINLRGLGNPLFIIDGVVRDGSSEFQRLNPEDIENISFLKDATAAIYGMNSANGAIIVTTKKGALGKPRITVNANAGISSPTDVPKMANAAQYMTIRNEAELNAGRPGYITPEELVKWQQGAPGYQSTDLYDAVFNDVATQYQATLSLEGGTEKMTYYGSLGYSTDNSLLKNRALTYDKFTLRSNVSLKITDNLTASMNIGGRYDVTDRPWLSFFDIFKGTRINPPTSTIYANGNPNYYNNFSYQANPAAISDKDYSGYGLEKNKNLQTQFSLEYSVPYVKGLKAKASFVYDYNNYTYKGVRKGLRTYTYGEYTGEYTPTDAYLPALIQANNKESERMDMQLQLSYDKTFKDHHLSATYVFESREEKANWTNGERKFDFYAIDELDYGRAADQLVSGSSDHQAFLSHIGRLTYDYKGKYLAEAAFRYDGSYRYAPENRWAFFPSGSIGWRISEEDFIKDNFTFIDNLKLRASAGLSGQDAGDPFQYIAGYGLNNGGYSFSAGKYTNGVSSPVMINQNLTWIKINMFNVGVDFSIFNRLFSVEFDLYQRTRSGLLANRYGSLPNTFGASLPQENLNGDRTQGIEFSLSHEKTFRDFHYVISGNFNLARTKNRHIERGPFTSSWDQWKNKASGRWNDFIWGYQVDGRFQNEDQIATSPIQNGDNGNSKELPGDYILKDLNGDGVVNDMDKVPLFWSSSPLIHFGFNVQANWKNFDFYALFQGSALYTVQFNEVYATMLYLKGGNFPEYFFDRWHREDPYDANSKWIPGKWPAARLEQDMGALYTRDSEIWRKDASYLRLKSVEIGYTFDSKLLKNVGIDKLRLYINGYNLLTFCDPFVKAFDPEKIEGDYNAGLNYPLNRTFNFGLTMNF</sequence>
<dbReference type="Pfam" id="PF07660">
    <property type="entry name" value="STN"/>
    <property type="match status" value="1"/>
</dbReference>
<dbReference type="Proteomes" id="UP001292913">
    <property type="component" value="Unassembled WGS sequence"/>
</dbReference>
<keyword evidence="2 4" id="KW-0472">Membrane</keyword>
<comment type="caution">
    <text evidence="6">The sequence shown here is derived from an EMBL/GenBank/DDBJ whole genome shotgun (WGS) entry which is preliminary data.</text>
</comment>
<keyword evidence="7" id="KW-1185">Reference proteome</keyword>
<organism evidence="6 7">
    <name type="scientific">Bacteroides vicugnae</name>
    <dbReference type="NCBI Taxonomy" id="3037989"/>
    <lineage>
        <taxon>Bacteria</taxon>
        <taxon>Pseudomonadati</taxon>
        <taxon>Bacteroidota</taxon>
        <taxon>Bacteroidia</taxon>
        <taxon>Bacteroidales</taxon>
        <taxon>Bacteroidaceae</taxon>
        <taxon>Bacteroides</taxon>
    </lineage>
</organism>
<dbReference type="InterPro" id="IPR008969">
    <property type="entry name" value="CarboxyPept-like_regulatory"/>
</dbReference>
<evidence type="ECO:0000256" key="4">
    <source>
        <dbReference type="PROSITE-ProRule" id="PRU01360"/>
    </source>
</evidence>
<keyword evidence="4" id="KW-0812">Transmembrane</keyword>
<proteinExistence type="inferred from homology"/>
<evidence type="ECO:0000256" key="1">
    <source>
        <dbReference type="ARBA" id="ARBA00022448"/>
    </source>
</evidence>
<dbReference type="RefSeq" id="WP_321027808.1">
    <property type="nucleotide sequence ID" value="NZ_JARZAK010000011.1"/>
</dbReference>
<dbReference type="InterPro" id="IPR023997">
    <property type="entry name" value="TonB-dep_OMP_SusC/RagA_CS"/>
</dbReference>
<evidence type="ECO:0000256" key="3">
    <source>
        <dbReference type="ARBA" id="ARBA00023237"/>
    </source>
</evidence>
<keyword evidence="3 4" id="KW-0998">Cell outer membrane</keyword>
<dbReference type="SUPFAM" id="SSF56935">
    <property type="entry name" value="Porins"/>
    <property type="match status" value="1"/>
</dbReference>
<name>A0ABU5HTL5_9BACE</name>
<dbReference type="SMART" id="SM00965">
    <property type="entry name" value="STN"/>
    <property type="match status" value="1"/>
</dbReference>
<reference evidence="6 7" key="1">
    <citation type="submission" date="2023-04" db="EMBL/GenBank/DDBJ databases">
        <title>Bacteroides pacosi sp. nov., isolated from the fecal material of an alpaca.</title>
        <authorList>
            <person name="Miller S."/>
            <person name="Hendry M."/>
            <person name="King J."/>
            <person name="Sankaranarayanan K."/>
            <person name="Lawson P.A."/>
        </authorList>
    </citation>
    <scope>NUCLEOTIDE SEQUENCE [LARGE SCALE GENOMIC DNA]</scope>
    <source>
        <strain evidence="6 7">A2-P53</strain>
    </source>
</reference>
<comment type="subcellular location">
    <subcellularLocation>
        <location evidence="4">Cell outer membrane</location>
        <topology evidence="4">Multi-pass membrane protein</topology>
    </subcellularLocation>
</comment>
<dbReference type="SUPFAM" id="SSF49464">
    <property type="entry name" value="Carboxypeptidase regulatory domain-like"/>
    <property type="match status" value="1"/>
</dbReference>
<keyword evidence="4" id="KW-1134">Transmembrane beta strand</keyword>
<dbReference type="Pfam" id="PF13715">
    <property type="entry name" value="CarbopepD_reg_2"/>
    <property type="match status" value="1"/>
</dbReference>
<dbReference type="Gene3D" id="2.60.40.1120">
    <property type="entry name" value="Carboxypeptidase-like, regulatory domain"/>
    <property type="match status" value="1"/>
</dbReference>
<gene>
    <name evidence="6" type="ORF">QHG74_16370</name>
</gene>
<dbReference type="InterPro" id="IPR011662">
    <property type="entry name" value="Secretin/TonB_short_N"/>
</dbReference>
<dbReference type="InterPro" id="IPR037066">
    <property type="entry name" value="Plug_dom_sf"/>
</dbReference>
<evidence type="ECO:0000256" key="2">
    <source>
        <dbReference type="ARBA" id="ARBA00023136"/>
    </source>
</evidence>
<keyword evidence="1 4" id="KW-0813">Transport</keyword>
<evidence type="ECO:0000259" key="5">
    <source>
        <dbReference type="SMART" id="SM00965"/>
    </source>
</evidence>
<feature type="domain" description="Secretin/TonB short N-terminal" evidence="5">
    <location>
        <begin position="72"/>
        <end position="123"/>
    </location>
</feature>
<evidence type="ECO:0000313" key="7">
    <source>
        <dbReference type="Proteomes" id="UP001292913"/>
    </source>
</evidence>
<dbReference type="PROSITE" id="PS52016">
    <property type="entry name" value="TONB_DEPENDENT_REC_3"/>
    <property type="match status" value="1"/>
</dbReference>
<dbReference type="NCBIfam" id="TIGR04057">
    <property type="entry name" value="SusC_RagA_signa"/>
    <property type="match status" value="1"/>
</dbReference>
<comment type="similarity">
    <text evidence="4">Belongs to the TonB-dependent receptor family.</text>
</comment>